<reference evidence="1 2" key="1">
    <citation type="submission" date="2019-09" db="EMBL/GenBank/DDBJ databases">
        <title>Draft genome sequences of 48 bacterial type strains from the CCUG.</title>
        <authorList>
            <person name="Tunovic T."/>
            <person name="Pineiro-Iglesias B."/>
            <person name="Unosson C."/>
            <person name="Inganas E."/>
            <person name="Ohlen M."/>
            <person name="Cardew S."/>
            <person name="Jensie-Markopoulos S."/>
            <person name="Salva-Serra F."/>
            <person name="Jaen-Luchoro D."/>
            <person name="Karlsson R."/>
            <person name="Svensson-Stadler L."/>
            <person name="Chun J."/>
            <person name="Moore E."/>
        </authorList>
    </citation>
    <scope>NUCLEOTIDE SEQUENCE [LARGE SCALE GENOMIC DNA]</scope>
    <source>
        <strain evidence="1 2">CCUG 34538</strain>
    </source>
</reference>
<comment type="caution">
    <text evidence="1">The sequence shown here is derived from an EMBL/GenBank/DDBJ whole genome shotgun (WGS) entry which is preliminary data.</text>
</comment>
<protein>
    <submittedName>
        <fullName evidence="1">WbqC family protein</fullName>
    </submittedName>
</protein>
<dbReference type="Pfam" id="PF08889">
    <property type="entry name" value="WbqC"/>
    <property type="match status" value="1"/>
</dbReference>
<sequence length="225" mass="25925">MICAIHQPNFFPWLGFFDKIKRCDKFVILDSVQFAKTGGGTYGNRVTINIQGQSKWITAPINRPNGLWNINETTFQDTNWRDKIIKTLIANYSKAPFFKKNKDFIFDLVNFKNQNLSEYNLNSIIQICQFLGIDANKIALSSKYGFSTSSNKLLIDLTKAAGCDTYMAGSGASEYQNIDLFYENRLKFVYQDFVHPIYKQNNAEDFIKGLSVIDYIFNARETYEI</sequence>
<dbReference type="AlphaFoldDB" id="A0AAV6EGF0"/>
<proteinExistence type="predicted"/>
<evidence type="ECO:0000313" key="1">
    <source>
        <dbReference type="EMBL" id="KAB0613636.1"/>
    </source>
</evidence>
<dbReference type="GeneID" id="56509153"/>
<organism evidence="1 2">
    <name type="scientific">Campylobacter hyointestinalis subsp. lawsonii</name>
    <dbReference type="NCBI Taxonomy" id="91353"/>
    <lineage>
        <taxon>Bacteria</taxon>
        <taxon>Pseudomonadati</taxon>
        <taxon>Campylobacterota</taxon>
        <taxon>Epsilonproteobacteria</taxon>
        <taxon>Campylobacterales</taxon>
        <taxon>Campylobacteraceae</taxon>
        <taxon>Campylobacter</taxon>
    </lineage>
</organism>
<dbReference type="Proteomes" id="UP000423641">
    <property type="component" value="Unassembled WGS sequence"/>
</dbReference>
<dbReference type="InterPro" id="IPR014985">
    <property type="entry name" value="WbqC"/>
</dbReference>
<name>A0AAV6EGF0_CAMHY</name>
<gene>
    <name evidence="1" type="ORF">F7P66_02875</name>
</gene>
<accession>A0AAV6EGF0</accession>
<dbReference type="RefSeq" id="WP_111985602.1">
    <property type="nucleotide sequence ID" value="NZ_CP053828.1"/>
</dbReference>
<dbReference type="EMBL" id="VZON01000002">
    <property type="protein sequence ID" value="KAB0613636.1"/>
    <property type="molecule type" value="Genomic_DNA"/>
</dbReference>
<evidence type="ECO:0000313" key="2">
    <source>
        <dbReference type="Proteomes" id="UP000423641"/>
    </source>
</evidence>